<proteinExistence type="inferred from homology"/>
<dbReference type="PANTHER" id="PTHR11960">
    <property type="entry name" value="EUKARYOTIC TRANSLATION INITIATION FACTOR 4E RELATED"/>
    <property type="match status" value="1"/>
</dbReference>
<gene>
    <name evidence="7" type="ORF">SCF082_LOCUS35005</name>
</gene>
<keyword evidence="4 6" id="KW-0694">RNA-binding</keyword>
<evidence type="ECO:0000256" key="3">
    <source>
        <dbReference type="ARBA" id="ARBA00022845"/>
    </source>
</evidence>
<evidence type="ECO:0000313" key="8">
    <source>
        <dbReference type="Proteomes" id="UP001642464"/>
    </source>
</evidence>
<keyword evidence="5 6" id="KW-0648">Protein biosynthesis</keyword>
<reference evidence="7 8" key="1">
    <citation type="submission" date="2024-02" db="EMBL/GenBank/DDBJ databases">
        <authorList>
            <person name="Chen Y."/>
            <person name="Shah S."/>
            <person name="Dougan E. K."/>
            <person name="Thang M."/>
            <person name="Chan C."/>
        </authorList>
    </citation>
    <scope>NUCLEOTIDE SEQUENCE [LARGE SCALE GENOMIC DNA]</scope>
</reference>
<dbReference type="InterPro" id="IPR001040">
    <property type="entry name" value="TIF_eIF_4E"/>
</dbReference>
<sequence length="382" mass="44129">MAEEAEEPPEDGPKHELQHRWCLWVHQRPGSQKDKAWNETQKEVHSFETAEDFWCMFHFSYPPSKLENVDYSLFKQGRALRNDAAFKNGGRWVIKLEKVKAQSLDDLWLTLNLALIGEAFYEQGGDLVCGAIVSVRSRASKIALWLSAAKDEKRIMAIGRMYRNVLSSTPGLQELATKELTFEDFRKQSVTYVLSKVSEETAPSPAQIQEYAVLHCNFPCQKQSCGRVIKEGVLLRCRHIFCNEHAQQWFLKSEECPVCMDGPAKRREVGREDDRERVRLLQELLVTSTPLEAQEAASVTVELWEAQKAEEFAQEVAREQEIAVRITQLNRSIKKRLKEAEDSFKSRVARTEDLRRRVREAEQLLRRDKEYAATLAQAYEHD</sequence>
<dbReference type="GO" id="GO:0003743">
    <property type="term" value="F:translation initiation factor activity"/>
    <property type="evidence" value="ECO:0007669"/>
    <property type="project" value="UniProtKB-KW"/>
</dbReference>
<dbReference type="Proteomes" id="UP001642464">
    <property type="component" value="Unassembled WGS sequence"/>
</dbReference>
<evidence type="ECO:0000313" key="7">
    <source>
        <dbReference type="EMBL" id="CAK9070298.1"/>
    </source>
</evidence>
<dbReference type="PANTHER" id="PTHR11960:SF8">
    <property type="entry name" value="EUKARYOTIC TRANSLATION INITIATION FACTOR 4E1-RELATED"/>
    <property type="match status" value="1"/>
</dbReference>
<dbReference type="Gene3D" id="3.30.760.10">
    <property type="entry name" value="RNA Cap, Translation Initiation Factor Eif4e"/>
    <property type="match status" value="1"/>
</dbReference>
<dbReference type="InterPro" id="IPR023398">
    <property type="entry name" value="TIF_eIF4e-like"/>
</dbReference>
<protein>
    <submittedName>
        <fullName evidence="7">Eukaryotic translation initiation factor 4E1 (eIF-4F 25 kDa subunit) (mRNA cap-binding protein)</fullName>
    </submittedName>
</protein>
<evidence type="ECO:0000256" key="2">
    <source>
        <dbReference type="ARBA" id="ARBA00022540"/>
    </source>
</evidence>
<keyword evidence="8" id="KW-1185">Reference proteome</keyword>
<dbReference type="EMBL" id="CAXAMM010032802">
    <property type="protein sequence ID" value="CAK9070298.1"/>
    <property type="molecule type" value="Genomic_DNA"/>
</dbReference>
<dbReference type="Gene3D" id="3.30.40.10">
    <property type="entry name" value="Zinc/RING finger domain, C3HC4 (zinc finger)"/>
    <property type="match status" value="1"/>
</dbReference>
<comment type="similarity">
    <text evidence="1 6">Belongs to the eukaryotic initiation factor 4E family.</text>
</comment>
<dbReference type="InterPro" id="IPR013083">
    <property type="entry name" value="Znf_RING/FYVE/PHD"/>
</dbReference>
<name>A0ABP0P3U8_9DINO</name>
<evidence type="ECO:0000256" key="5">
    <source>
        <dbReference type="ARBA" id="ARBA00022917"/>
    </source>
</evidence>
<accession>A0ABP0P3U8</accession>
<evidence type="ECO:0000256" key="4">
    <source>
        <dbReference type="ARBA" id="ARBA00022884"/>
    </source>
</evidence>
<organism evidence="7 8">
    <name type="scientific">Durusdinium trenchii</name>
    <dbReference type="NCBI Taxonomy" id="1381693"/>
    <lineage>
        <taxon>Eukaryota</taxon>
        <taxon>Sar</taxon>
        <taxon>Alveolata</taxon>
        <taxon>Dinophyceae</taxon>
        <taxon>Suessiales</taxon>
        <taxon>Symbiodiniaceae</taxon>
        <taxon>Durusdinium</taxon>
    </lineage>
</organism>
<dbReference type="Pfam" id="PF01652">
    <property type="entry name" value="IF4E"/>
    <property type="match status" value="1"/>
</dbReference>
<keyword evidence="3" id="KW-0810">Translation regulation</keyword>
<dbReference type="SUPFAM" id="SSF55418">
    <property type="entry name" value="eIF4e-like"/>
    <property type="match status" value="1"/>
</dbReference>
<keyword evidence="2 6" id="KW-0396">Initiation factor</keyword>
<evidence type="ECO:0000256" key="1">
    <source>
        <dbReference type="ARBA" id="ARBA00009860"/>
    </source>
</evidence>
<comment type="caution">
    <text evidence="7">The sequence shown here is derived from an EMBL/GenBank/DDBJ whole genome shotgun (WGS) entry which is preliminary data.</text>
</comment>
<evidence type="ECO:0000256" key="6">
    <source>
        <dbReference type="RuleBase" id="RU004374"/>
    </source>
</evidence>
<dbReference type="SUPFAM" id="SSF57850">
    <property type="entry name" value="RING/U-box"/>
    <property type="match status" value="1"/>
</dbReference>
<feature type="non-terminal residue" evidence="7">
    <location>
        <position position="382"/>
    </location>
</feature>